<evidence type="ECO:0000313" key="2">
    <source>
        <dbReference type="EMBL" id="KAA8877456.1"/>
    </source>
</evidence>
<sequence>MTVQVHVSARVCAALTALTGIVLLTSLAPPASAASGCGADKSDYKGTFRASQNVYTLTFDGSGGVVADKGRYDYRGTFTMDESGVTIKHMRKADYDNPDVEVVIKVRSVSCYAGDSTVTAFGGVVESSYASTATFYKE</sequence>
<feature type="chain" id="PRO_5024388487" evidence="1">
    <location>
        <begin position="34"/>
        <end position="138"/>
    </location>
</feature>
<organism evidence="2 3">
    <name type="scientific">Nocardia colli</name>
    <dbReference type="NCBI Taxonomy" id="2545717"/>
    <lineage>
        <taxon>Bacteria</taxon>
        <taxon>Bacillati</taxon>
        <taxon>Actinomycetota</taxon>
        <taxon>Actinomycetes</taxon>
        <taxon>Mycobacteriales</taxon>
        <taxon>Nocardiaceae</taxon>
        <taxon>Nocardia</taxon>
    </lineage>
</organism>
<gene>
    <name evidence="2" type="ORF">F3087_43925</name>
</gene>
<evidence type="ECO:0000313" key="3">
    <source>
        <dbReference type="Proteomes" id="UP000323876"/>
    </source>
</evidence>
<dbReference type="Proteomes" id="UP000323876">
    <property type="component" value="Unassembled WGS sequence"/>
</dbReference>
<keyword evidence="1" id="KW-0732">Signal</keyword>
<dbReference type="AlphaFoldDB" id="A0A5N0DLA1"/>
<dbReference type="EMBL" id="VXLC01000047">
    <property type="protein sequence ID" value="KAA8877456.1"/>
    <property type="molecule type" value="Genomic_DNA"/>
</dbReference>
<reference evidence="2 3" key="1">
    <citation type="submission" date="2019-09" db="EMBL/GenBank/DDBJ databases">
        <authorList>
            <person name="Wang X."/>
        </authorList>
    </citation>
    <scope>NUCLEOTIDE SEQUENCE [LARGE SCALE GENOMIC DNA]</scope>
    <source>
        <strain evidence="2 3">CICC 11023</strain>
    </source>
</reference>
<keyword evidence="3" id="KW-1185">Reference proteome</keyword>
<feature type="signal peptide" evidence="1">
    <location>
        <begin position="1"/>
        <end position="33"/>
    </location>
</feature>
<proteinExistence type="predicted"/>
<comment type="caution">
    <text evidence="2">The sequence shown here is derived from an EMBL/GenBank/DDBJ whole genome shotgun (WGS) entry which is preliminary data.</text>
</comment>
<protein>
    <submittedName>
        <fullName evidence="2">Uncharacterized protein</fullName>
    </submittedName>
</protein>
<name>A0A5N0DLA1_9NOCA</name>
<evidence type="ECO:0000256" key="1">
    <source>
        <dbReference type="SAM" id="SignalP"/>
    </source>
</evidence>
<accession>A0A5N0DLA1</accession>
<dbReference type="RefSeq" id="WP_150408140.1">
    <property type="nucleotide sequence ID" value="NZ_VXLC01000047.1"/>
</dbReference>